<dbReference type="STRING" id="97972.A0A2V1DAP8"/>
<dbReference type="SUPFAM" id="SSF56176">
    <property type="entry name" value="FAD-binding/transporter-associated domain-like"/>
    <property type="match status" value="1"/>
</dbReference>
<dbReference type="PANTHER" id="PTHR42973">
    <property type="entry name" value="BINDING OXIDOREDUCTASE, PUTATIVE (AFU_ORTHOLOGUE AFUA_1G17690)-RELATED"/>
    <property type="match status" value="1"/>
</dbReference>
<keyword evidence="6" id="KW-1185">Reference proteome</keyword>
<protein>
    <submittedName>
        <fullName evidence="5">FAD-binding domain-containing protein</fullName>
    </submittedName>
</protein>
<evidence type="ECO:0000313" key="6">
    <source>
        <dbReference type="Proteomes" id="UP000244855"/>
    </source>
</evidence>
<keyword evidence="3" id="KW-0274">FAD</keyword>
<proteinExistence type="inferred from homology"/>
<evidence type="ECO:0000256" key="1">
    <source>
        <dbReference type="ARBA" id="ARBA00005466"/>
    </source>
</evidence>
<dbReference type="Gene3D" id="3.30.465.10">
    <property type="match status" value="1"/>
</dbReference>
<dbReference type="InterPro" id="IPR036318">
    <property type="entry name" value="FAD-bd_PCMH-like_sf"/>
</dbReference>
<dbReference type="GO" id="GO:0016491">
    <property type="term" value="F:oxidoreductase activity"/>
    <property type="evidence" value="ECO:0007669"/>
    <property type="project" value="UniProtKB-KW"/>
</dbReference>
<reference evidence="5 6" key="1">
    <citation type="journal article" date="2018" name="Sci. Rep.">
        <title>Comparative genomics provides insights into the lifestyle and reveals functional heterogeneity of dark septate endophytic fungi.</title>
        <authorList>
            <person name="Knapp D.G."/>
            <person name="Nemeth J.B."/>
            <person name="Barry K."/>
            <person name="Hainaut M."/>
            <person name="Henrissat B."/>
            <person name="Johnson J."/>
            <person name="Kuo A."/>
            <person name="Lim J.H.P."/>
            <person name="Lipzen A."/>
            <person name="Nolan M."/>
            <person name="Ohm R.A."/>
            <person name="Tamas L."/>
            <person name="Grigoriev I.V."/>
            <person name="Spatafora J.W."/>
            <person name="Nagy L.G."/>
            <person name="Kovacs G.M."/>
        </authorList>
    </citation>
    <scope>NUCLEOTIDE SEQUENCE [LARGE SCALE GENOMIC DNA]</scope>
    <source>
        <strain evidence="5 6">DSE2036</strain>
    </source>
</reference>
<evidence type="ECO:0000313" key="5">
    <source>
        <dbReference type="EMBL" id="PVH95207.1"/>
    </source>
</evidence>
<dbReference type="OrthoDB" id="2151789at2759"/>
<keyword evidence="4" id="KW-0560">Oxidoreductase</keyword>
<dbReference type="InterPro" id="IPR050416">
    <property type="entry name" value="FAD-linked_Oxidoreductase"/>
</dbReference>
<dbReference type="InterPro" id="IPR016169">
    <property type="entry name" value="FAD-bd_PCMH_sub2"/>
</dbReference>
<dbReference type="EMBL" id="KZ805504">
    <property type="protein sequence ID" value="PVH95207.1"/>
    <property type="molecule type" value="Genomic_DNA"/>
</dbReference>
<keyword evidence="2" id="KW-0285">Flavoprotein</keyword>
<evidence type="ECO:0000256" key="4">
    <source>
        <dbReference type="ARBA" id="ARBA00023002"/>
    </source>
</evidence>
<name>A0A2V1DAP8_9PLEO</name>
<accession>A0A2V1DAP8</accession>
<dbReference type="Proteomes" id="UP000244855">
    <property type="component" value="Unassembled WGS sequence"/>
</dbReference>
<evidence type="ECO:0000256" key="2">
    <source>
        <dbReference type="ARBA" id="ARBA00022630"/>
    </source>
</evidence>
<dbReference type="GO" id="GO:0050660">
    <property type="term" value="F:flavin adenine dinucleotide binding"/>
    <property type="evidence" value="ECO:0007669"/>
    <property type="project" value="InterPro"/>
</dbReference>
<sequence length="496" mass="53899">MTFASELQAIYYYASPVQRDSTFLKKIAQNAGRINTVAEEFLTQNIRRAEPTAAAVCAIFSIIFGRNDGVIKTSSDTNWSQNCSLSGQCSIKPCTTMEVAVALKIITLLDCKFSVWSSGHNLSSQFFGVGSEATVSIGTGSTWNKVYHELENYGLTVVGERGAGVGVGDLMLGGGISHFTNAWRLVAINVKSFEVVLANSQVVTASARTNQDLFKALKGGGANFGIVTRCELFAKPKYKQWHTVKSYSVNDVKAVMEAAAQVERNMITDEKAGFSLTATSNALIATMYYQDWSSATPAAFSPFENVKPLAKIIPETNGAEESSVIAETQGSIAKCAVCTVTVKTDAAFYAKTLGFIQEVSRIQPEIQLTQSFQPISPLMIAKSNALSSDLLNLQAVSQAFVIVSTRWTDPGYDKIGLEMAVTVVNKITKAARADGKLLENNFMNDSNLNRSPLGNYEDQRVGLMKEASAKYDPEGIFQRLQNNVFLISKMEQAEVL</sequence>
<evidence type="ECO:0000256" key="3">
    <source>
        <dbReference type="ARBA" id="ARBA00022827"/>
    </source>
</evidence>
<comment type="similarity">
    <text evidence="1">Belongs to the oxygen-dependent FAD-linked oxidoreductase family.</text>
</comment>
<gene>
    <name evidence="5" type="ORF">DM02DRAFT_660368</name>
</gene>
<dbReference type="AlphaFoldDB" id="A0A2V1DAP8"/>
<organism evidence="5 6">
    <name type="scientific">Periconia macrospinosa</name>
    <dbReference type="NCBI Taxonomy" id="97972"/>
    <lineage>
        <taxon>Eukaryota</taxon>
        <taxon>Fungi</taxon>
        <taxon>Dikarya</taxon>
        <taxon>Ascomycota</taxon>
        <taxon>Pezizomycotina</taxon>
        <taxon>Dothideomycetes</taxon>
        <taxon>Pleosporomycetidae</taxon>
        <taxon>Pleosporales</taxon>
        <taxon>Massarineae</taxon>
        <taxon>Periconiaceae</taxon>
        <taxon>Periconia</taxon>
    </lineage>
</organism>
<dbReference type="PANTHER" id="PTHR42973:SF54">
    <property type="entry name" value="FAD-BINDING PCMH-TYPE DOMAIN-CONTAINING PROTEIN"/>
    <property type="match status" value="1"/>
</dbReference>